<evidence type="ECO:0000256" key="1">
    <source>
        <dbReference type="ARBA" id="ARBA00004651"/>
    </source>
</evidence>
<dbReference type="Pfam" id="PF01554">
    <property type="entry name" value="MatE"/>
    <property type="match status" value="2"/>
</dbReference>
<feature type="transmembrane region" description="Helical" evidence="8">
    <location>
        <begin position="406"/>
        <end position="427"/>
    </location>
</feature>
<gene>
    <name evidence="9" type="ORF">BF38_2418</name>
    <name evidence="10" type="ORF">FOC89_19750</name>
</gene>
<dbReference type="GO" id="GO:0005886">
    <property type="term" value="C:plasma membrane"/>
    <property type="evidence" value="ECO:0007669"/>
    <property type="project" value="UniProtKB-SubCell"/>
</dbReference>
<evidence type="ECO:0000256" key="8">
    <source>
        <dbReference type="SAM" id="Phobius"/>
    </source>
</evidence>
<dbReference type="InterPro" id="IPR002528">
    <property type="entry name" value="MATE_fam"/>
</dbReference>
<dbReference type="InterPro" id="IPR048279">
    <property type="entry name" value="MdtK-like"/>
</dbReference>
<feature type="transmembrane region" description="Helical" evidence="8">
    <location>
        <begin position="33"/>
        <end position="58"/>
    </location>
</feature>
<feature type="transmembrane region" description="Helical" evidence="8">
    <location>
        <begin position="184"/>
        <end position="203"/>
    </location>
</feature>
<dbReference type="PANTHER" id="PTHR42925">
    <property type="entry name" value="MULTIDRUG AND TOXIN EFFLUX PROTEIN MATE FAMILY"/>
    <property type="match status" value="1"/>
</dbReference>
<organism evidence="10 12">
    <name type="scientific">Bacillus thuringiensis</name>
    <dbReference type="NCBI Taxonomy" id="1428"/>
    <lineage>
        <taxon>Bacteria</taxon>
        <taxon>Bacillati</taxon>
        <taxon>Bacillota</taxon>
        <taxon>Bacilli</taxon>
        <taxon>Bacillales</taxon>
        <taxon>Bacillaceae</taxon>
        <taxon>Bacillus</taxon>
        <taxon>Bacillus cereus group</taxon>
    </lineage>
</organism>
<feature type="transmembrane region" description="Helical" evidence="8">
    <location>
        <begin position="335"/>
        <end position="356"/>
    </location>
</feature>
<reference evidence="10 12" key="2">
    <citation type="submission" date="2020-05" db="EMBL/GenBank/DDBJ databases">
        <title>FDA dAtabase for Regulatory Grade micrObial Sequences (FDA-ARGOS): Supporting development and validation of Infectious Disease Dx tests.</title>
        <authorList>
            <person name="Nelson B."/>
            <person name="Plummer A."/>
            <person name="Tallon L."/>
            <person name="Sadzewicz L."/>
            <person name="Zhao X."/>
            <person name="Vavikolanu K."/>
            <person name="Mehta A."/>
            <person name="Aluvathingal J."/>
            <person name="Nadendla S."/>
            <person name="Myers T."/>
            <person name="Yan Y."/>
            <person name="Sichtig H."/>
        </authorList>
    </citation>
    <scope>NUCLEOTIDE SEQUENCE [LARGE SCALE GENOMIC DNA]</scope>
    <source>
        <strain evidence="10 12">FDAARGOS_795</strain>
    </source>
</reference>
<dbReference type="GO" id="GO:0042910">
    <property type="term" value="F:xenobiotic transmembrane transporter activity"/>
    <property type="evidence" value="ECO:0007669"/>
    <property type="project" value="InterPro"/>
</dbReference>
<evidence type="ECO:0000256" key="4">
    <source>
        <dbReference type="ARBA" id="ARBA00022475"/>
    </source>
</evidence>
<dbReference type="EMBL" id="CP053980">
    <property type="protein sequence ID" value="QKH26071.1"/>
    <property type="molecule type" value="Genomic_DNA"/>
</dbReference>
<dbReference type="PIRSF" id="PIRSF006603">
    <property type="entry name" value="DinF"/>
    <property type="match status" value="1"/>
</dbReference>
<evidence type="ECO:0000256" key="5">
    <source>
        <dbReference type="ARBA" id="ARBA00022692"/>
    </source>
</evidence>
<dbReference type="GO" id="GO:0015297">
    <property type="term" value="F:antiporter activity"/>
    <property type="evidence" value="ECO:0007669"/>
    <property type="project" value="InterPro"/>
</dbReference>
<reference evidence="9 11" key="1">
    <citation type="journal article" date="2015" name="Genome Announc.">
        <title>Complete genome sequences for 35 biothreat assay-relevant bacillus species.</title>
        <authorList>
            <person name="Johnson S.L."/>
            <person name="Daligault H.E."/>
            <person name="Davenport K.W."/>
            <person name="Jaissle J."/>
            <person name="Frey K.G."/>
            <person name="Ladner J.T."/>
            <person name="Broomall S.M."/>
            <person name="Bishop-Lilly K.A."/>
            <person name="Bruce D.C."/>
            <person name="Gibbons H.S."/>
            <person name="Coyne S.R."/>
            <person name="Lo C.C."/>
            <person name="Meincke L."/>
            <person name="Munk A.C."/>
            <person name="Koroleva G.I."/>
            <person name="Rosenzweig C.N."/>
            <person name="Palacios G.F."/>
            <person name="Redden C.L."/>
            <person name="Minogue T.D."/>
            <person name="Chain P.S."/>
        </authorList>
    </citation>
    <scope>NUCLEOTIDE SEQUENCE [LARGE SCALE GENOMIC DNA]</scope>
    <source>
        <strain evidence="9 11">HD1011</strain>
    </source>
</reference>
<evidence type="ECO:0000313" key="11">
    <source>
        <dbReference type="Proteomes" id="UP000031876"/>
    </source>
</evidence>
<feature type="transmembrane region" description="Helical" evidence="8">
    <location>
        <begin position="111"/>
        <end position="131"/>
    </location>
</feature>
<evidence type="ECO:0000256" key="6">
    <source>
        <dbReference type="ARBA" id="ARBA00022989"/>
    </source>
</evidence>
<sequence length="481" mass="53230">MLRYTLLKIDIGKEGTDMTAIQAKNGPTEKLSLFLLTWPIFLEVFLFMLMGIADTFMLSALSDDAVSGVGAANQYLHIAILVLEVIGNGAAIVVSQYLGSKRFMEASKISALAVTLNLVVGLVISAGFLLFSKHMMMAMNLQGDVLMYAQSYLSIVGGAIFLQAIINSLAAIIRVHGFTKQAMFISLGMNIIHIAGNYVLIFGKFGFPELGVQGAAISSAVSRLIALIVFFWLLYRVMEYRVKLQYYFTLSKEYIGKILKIGIPSAFEQVMYQACQIVFLYYATYLGTESLAARQYATNISMFTYLFSIAIGMGTAIIIGRLVGGGEKDEAYERVWKSVKWAIGVTLCMVALVITFRTQLMGLFTDNPHIIALGASVLLLSVLLETGRTMNIVIINSLRAAGDAKYPVLIGAFSMVLMSLPLGYFFAFHLDMGLVGIWLAIAIDEWTRAIIMFFRWKSRAWERYALVKPEEQEEIVSVQAQ</sequence>
<feature type="transmembrane region" description="Helical" evidence="8">
    <location>
        <begin position="302"/>
        <end position="323"/>
    </location>
</feature>
<keyword evidence="5 8" id="KW-0812">Transmembrane</keyword>
<evidence type="ECO:0000256" key="7">
    <source>
        <dbReference type="ARBA" id="ARBA00023136"/>
    </source>
</evidence>
<feature type="transmembrane region" description="Helical" evidence="8">
    <location>
        <begin position="258"/>
        <end position="282"/>
    </location>
</feature>
<evidence type="ECO:0000313" key="10">
    <source>
        <dbReference type="EMBL" id="QKH26071.1"/>
    </source>
</evidence>
<dbReference type="CDD" id="cd13134">
    <property type="entry name" value="MATE_like_8"/>
    <property type="match status" value="1"/>
</dbReference>
<feature type="transmembrane region" description="Helical" evidence="8">
    <location>
        <begin position="78"/>
        <end position="99"/>
    </location>
</feature>
<keyword evidence="4" id="KW-1003">Cell membrane</keyword>
<comment type="subcellular location">
    <subcellularLocation>
        <location evidence="1">Cell membrane</location>
        <topology evidence="1">Multi-pass membrane protein</topology>
    </subcellularLocation>
</comment>
<dbReference type="RefSeq" id="WP_003296963.1">
    <property type="nucleotide sequence ID" value="NZ_CP009335.1"/>
</dbReference>
<feature type="transmembrane region" description="Helical" evidence="8">
    <location>
        <begin position="368"/>
        <end position="385"/>
    </location>
</feature>
<dbReference type="KEGG" id="btw:BF38_2418"/>
<evidence type="ECO:0000313" key="12">
    <source>
        <dbReference type="Proteomes" id="UP000501107"/>
    </source>
</evidence>
<dbReference type="PANTHER" id="PTHR42925:SF1">
    <property type="entry name" value="VIRULENCE FACTOR MVIN"/>
    <property type="match status" value="1"/>
</dbReference>
<feature type="transmembrane region" description="Helical" evidence="8">
    <location>
        <begin position="151"/>
        <end position="172"/>
    </location>
</feature>
<keyword evidence="6 8" id="KW-1133">Transmembrane helix</keyword>
<keyword evidence="7 8" id="KW-0472">Membrane</keyword>
<dbReference type="InterPro" id="IPR047135">
    <property type="entry name" value="YsiQ"/>
</dbReference>
<dbReference type="Proteomes" id="UP000501107">
    <property type="component" value="Chromosome"/>
</dbReference>
<keyword evidence="3" id="KW-0813">Transport</keyword>
<dbReference type="NCBIfam" id="TIGR00797">
    <property type="entry name" value="matE"/>
    <property type="match status" value="1"/>
</dbReference>
<feature type="transmembrane region" description="Helical" evidence="8">
    <location>
        <begin position="433"/>
        <end position="454"/>
    </location>
</feature>
<name>A0A0B5NVI2_BACTU</name>
<dbReference type="EMBL" id="CP009335">
    <property type="protein sequence ID" value="AJG76153.1"/>
    <property type="molecule type" value="Genomic_DNA"/>
</dbReference>
<evidence type="ECO:0000313" key="9">
    <source>
        <dbReference type="EMBL" id="AJG76153.1"/>
    </source>
</evidence>
<dbReference type="Proteomes" id="UP000031876">
    <property type="component" value="Chromosome"/>
</dbReference>
<comment type="similarity">
    <text evidence="2">Belongs to the multi antimicrobial extrusion (MATE) (TC 2.A.66.1) family.</text>
</comment>
<evidence type="ECO:0000256" key="2">
    <source>
        <dbReference type="ARBA" id="ARBA00010199"/>
    </source>
</evidence>
<accession>A0A0B5NVI2</accession>
<feature type="transmembrane region" description="Helical" evidence="8">
    <location>
        <begin position="215"/>
        <end position="237"/>
    </location>
</feature>
<evidence type="ECO:0000256" key="3">
    <source>
        <dbReference type="ARBA" id="ARBA00022448"/>
    </source>
</evidence>
<proteinExistence type="inferred from homology"/>
<dbReference type="AlphaFoldDB" id="A0A0B5NVI2"/>
<protein>
    <submittedName>
        <fullName evidence="9">MATE efflux family protein</fullName>
    </submittedName>
    <submittedName>
        <fullName evidence="10">MATE family efflux transporter</fullName>
    </submittedName>
</protein>